<evidence type="ECO:0000256" key="3">
    <source>
        <dbReference type="SAM" id="MobiDB-lite"/>
    </source>
</evidence>
<dbReference type="EMBL" id="CP046234">
    <property type="protein sequence ID" value="WFD46182.1"/>
    <property type="molecule type" value="Genomic_DNA"/>
</dbReference>
<feature type="region of interest" description="Disordered" evidence="3">
    <location>
        <begin position="215"/>
        <end position="245"/>
    </location>
</feature>
<keyword evidence="4" id="KW-0732">Signal</keyword>
<evidence type="ECO:0000313" key="5">
    <source>
        <dbReference type="EMBL" id="WFD46182.1"/>
    </source>
</evidence>
<dbReference type="SUPFAM" id="SSF53474">
    <property type="entry name" value="alpha/beta-Hydrolases"/>
    <property type="match status" value="1"/>
</dbReference>
<name>A0ABY8EKP7_MALFU</name>
<evidence type="ECO:0000256" key="1">
    <source>
        <dbReference type="ARBA" id="ARBA00047591"/>
    </source>
</evidence>
<evidence type="ECO:0000256" key="4">
    <source>
        <dbReference type="SAM" id="SignalP"/>
    </source>
</evidence>
<feature type="chain" id="PRO_5046055227" evidence="4">
    <location>
        <begin position="23"/>
        <end position="523"/>
    </location>
</feature>
<evidence type="ECO:0000256" key="2">
    <source>
        <dbReference type="ARBA" id="ARBA00048461"/>
    </source>
</evidence>
<comment type="catalytic activity">
    <reaction evidence="1">
        <text>a diacylglycerol + H2O = a monoacylglycerol + a fatty acid + H(+)</text>
        <dbReference type="Rhea" id="RHEA:32731"/>
        <dbReference type="ChEBI" id="CHEBI:15377"/>
        <dbReference type="ChEBI" id="CHEBI:15378"/>
        <dbReference type="ChEBI" id="CHEBI:17408"/>
        <dbReference type="ChEBI" id="CHEBI:18035"/>
        <dbReference type="ChEBI" id="CHEBI:28868"/>
    </reaction>
</comment>
<accession>A0ABY8EKP7</accession>
<reference evidence="5 6" key="1">
    <citation type="journal article" date="2020" name="Elife">
        <title>Loss of centromere function drives karyotype evolution in closely related Malassezia species.</title>
        <authorList>
            <person name="Sankaranarayanan S.R."/>
            <person name="Ianiri G."/>
            <person name="Coelho M.A."/>
            <person name="Reza M.H."/>
            <person name="Thimmappa B.C."/>
            <person name="Ganguly P."/>
            <person name="Vadnala R.N."/>
            <person name="Sun S."/>
            <person name="Siddharthan R."/>
            <person name="Tellgren-Roth C."/>
            <person name="Dawson T.L."/>
            <person name="Heitman J."/>
            <person name="Sanyal K."/>
        </authorList>
    </citation>
    <scope>NUCLEOTIDE SEQUENCE [LARGE SCALE GENOMIC DNA]</scope>
    <source>
        <strain evidence="5">CBS14141</strain>
    </source>
</reference>
<feature type="compositionally biased region" description="Low complexity" evidence="3">
    <location>
        <begin position="229"/>
        <end position="239"/>
    </location>
</feature>
<dbReference type="InterPro" id="IPR029058">
    <property type="entry name" value="AB_hydrolase_fold"/>
</dbReference>
<dbReference type="PANTHER" id="PTHR35560">
    <property type="entry name" value="BLL0132 PROTEIN"/>
    <property type="match status" value="1"/>
</dbReference>
<feature type="signal peptide" evidence="4">
    <location>
        <begin position="1"/>
        <end position="22"/>
    </location>
</feature>
<proteinExistence type="predicted"/>
<protein>
    <submittedName>
        <fullName evidence="5">Uncharacterized protein</fullName>
    </submittedName>
</protein>
<organism evidence="5 6">
    <name type="scientific">Malassezia furfur</name>
    <name type="common">Pityriasis versicolor infection agent</name>
    <name type="synonym">Pityrosporum furfur</name>
    <dbReference type="NCBI Taxonomy" id="55194"/>
    <lineage>
        <taxon>Eukaryota</taxon>
        <taxon>Fungi</taxon>
        <taxon>Dikarya</taxon>
        <taxon>Basidiomycota</taxon>
        <taxon>Ustilaginomycotina</taxon>
        <taxon>Malasseziomycetes</taxon>
        <taxon>Malasseziales</taxon>
        <taxon>Malasseziaceae</taxon>
        <taxon>Malassezia</taxon>
    </lineage>
</organism>
<dbReference type="PANTHER" id="PTHR35560:SF3">
    <property type="entry name" value="PEPTIDASE S9 PROLYL OLIGOPEPTIDASE CATALYTIC DOMAIN-CONTAINING PROTEIN"/>
    <property type="match status" value="1"/>
</dbReference>
<comment type="catalytic activity">
    <reaction evidence="2">
        <text>a monoacylglycerol + H2O = glycerol + a fatty acid + H(+)</text>
        <dbReference type="Rhea" id="RHEA:15245"/>
        <dbReference type="ChEBI" id="CHEBI:15377"/>
        <dbReference type="ChEBI" id="CHEBI:15378"/>
        <dbReference type="ChEBI" id="CHEBI:17408"/>
        <dbReference type="ChEBI" id="CHEBI:17754"/>
        <dbReference type="ChEBI" id="CHEBI:28868"/>
    </reaction>
</comment>
<evidence type="ECO:0000313" key="6">
    <source>
        <dbReference type="Proteomes" id="UP000818624"/>
    </source>
</evidence>
<dbReference type="Gene3D" id="3.40.50.1820">
    <property type="entry name" value="alpha/beta hydrolase"/>
    <property type="match status" value="1"/>
</dbReference>
<sequence>MLVNSAVVQLLALLCAVTVAHCAILDDGPNVVRLAVRESPLAKRGSKDIYTKDPGQYPGGSKDGYKAGWPYLPQVDGAKIDNETFTVGKQGATITTYVNAEYDPSKIKRAVVQIHGEYRDAWNQWLYAHLSAGNASQISNFTMDEVVIVAPMFFSVNDYRAFPHDSNKISTTKTLIWDQNGWGDTDDAIYPSFNSEGQLDNPVYEFVTTKSKKTKAGNTNLSSKDSSKLSKSSESGPTSTKDKRKLIHITDQEAAKNGPGLSVLDVLDAYVDYFTNKTMFPNMEVMVVAGFSMGGQAVNRYVTFRPDTEKDSMINYWISSPGSMLYLNDSRPVPNKSCNDFNDYKYGLEGTLPAYVNRTAKQNTPDIIRQRYLSRKVYYFVGTDDSNSGDTSCAANTQGKDHVDRMDNWIADVIPYLPNNPSPGKIPPTVAYAKIQGVPHLASGVIMSSAGMQTLFLEDFYGRNMNAKGPTPVQQGGQVVVAPDEGLSTTVTGKDKNAAAPMVRPGVLLISALALLVASASVW</sequence>
<dbReference type="Proteomes" id="UP000818624">
    <property type="component" value="Chromosome 1"/>
</dbReference>
<gene>
    <name evidence="5" type="ORF">GLX27_000812</name>
</gene>
<keyword evidence="6" id="KW-1185">Reference proteome</keyword>